<protein>
    <submittedName>
        <fullName evidence="7">FAD-dependent oxidoreductase</fullName>
    </submittedName>
</protein>
<dbReference type="InterPro" id="IPR050703">
    <property type="entry name" value="Flavin_MAO"/>
</dbReference>
<dbReference type="InterPro" id="IPR001613">
    <property type="entry name" value="Flavin_amine_oxidase"/>
</dbReference>
<evidence type="ECO:0000259" key="6">
    <source>
        <dbReference type="Pfam" id="PF01593"/>
    </source>
</evidence>
<evidence type="ECO:0000256" key="3">
    <source>
        <dbReference type="ARBA" id="ARBA00023002"/>
    </source>
</evidence>
<comment type="similarity">
    <text evidence="2">Belongs to the flavin monoamine oxidase family.</text>
</comment>
<dbReference type="Gene3D" id="3.50.50.60">
    <property type="entry name" value="FAD/NAD(P)-binding domain"/>
    <property type="match status" value="1"/>
</dbReference>
<name>A0A6H9UXP0_9ACTN</name>
<evidence type="ECO:0000256" key="4">
    <source>
        <dbReference type="PIRSR" id="PIRSR601613-1"/>
    </source>
</evidence>
<reference evidence="7 8" key="1">
    <citation type="submission" date="2019-09" db="EMBL/GenBank/DDBJ databases">
        <title>Screening of Novel Bioactive Compounds from Soil-Associated.</title>
        <authorList>
            <person name="Zhao S."/>
        </authorList>
    </citation>
    <scope>NUCLEOTIDE SEQUENCE [LARGE SCALE GENOMIC DNA]</scope>
    <source>
        <strain evidence="7 8">HIT-DPA4</strain>
    </source>
</reference>
<keyword evidence="3" id="KW-0560">Oxidoreductase</keyword>
<evidence type="ECO:0000313" key="7">
    <source>
        <dbReference type="EMBL" id="KAB1144802.1"/>
    </source>
</evidence>
<comment type="cofactor">
    <cofactor evidence="1">
        <name>FAD</name>
        <dbReference type="ChEBI" id="CHEBI:57692"/>
    </cofactor>
</comment>
<evidence type="ECO:0000256" key="2">
    <source>
        <dbReference type="ARBA" id="ARBA00005995"/>
    </source>
</evidence>
<feature type="binding site" evidence="4">
    <location>
        <position position="274"/>
    </location>
    <ligand>
        <name>FAD</name>
        <dbReference type="ChEBI" id="CHEBI:57692"/>
    </ligand>
</feature>
<feature type="domain" description="Amine oxidase" evidence="6">
    <location>
        <begin position="62"/>
        <end position="470"/>
    </location>
</feature>
<evidence type="ECO:0000256" key="5">
    <source>
        <dbReference type="SAM" id="SignalP"/>
    </source>
</evidence>
<dbReference type="InterPro" id="IPR002937">
    <property type="entry name" value="Amino_oxidase"/>
</dbReference>
<comment type="caution">
    <text evidence="7">The sequence shown here is derived from an EMBL/GenBank/DDBJ whole genome shotgun (WGS) entry which is preliminary data.</text>
</comment>
<dbReference type="InterPro" id="IPR006311">
    <property type="entry name" value="TAT_signal"/>
</dbReference>
<dbReference type="PRINTS" id="PR00757">
    <property type="entry name" value="AMINEOXDASEF"/>
</dbReference>
<dbReference type="Pfam" id="PF01593">
    <property type="entry name" value="Amino_oxidase"/>
    <property type="match status" value="1"/>
</dbReference>
<evidence type="ECO:0000313" key="8">
    <source>
        <dbReference type="Proteomes" id="UP000442707"/>
    </source>
</evidence>
<organism evidence="7 8">
    <name type="scientific">Streptomyces luteolifulvus</name>
    <dbReference type="NCBI Taxonomy" id="2615112"/>
    <lineage>
        <taxon>Bacteria</taxon>
        <taxon>Bacillati</taxon>
        <taxon>Actinomycetota</taxon>
        <taxon>Actinomycetes</taxon>
        <taxon>Kitasatosporales</taxon>
        <taxon>Streptomycetaceae</taxon>
        <taxon>Streptomyces</taxon>
    </lineage>
</organism>
<dbReference type="PANTHER" id="PTHR43563:SF1">
    <property type="entry name" value="AMINE OXIDASE [FLAVIN-CONTAINING] B"/>
    <property type="match status" value="1"/>
</dbReference>
<sequence length="484" mass="50995">MKPKNKTFFGRALTSRRAILKAGAAAGALGAAGLASSGTAVAAGETEAGPRSYDAIVIGGGFAGVAAARELKARGKRTLILEARDRVGGRAWSSTFSGLPIEFGATWIHPSQTLIWNEVQRLGIATVDDPNPDFTVFATESGGYARHDLTFLDNQDALLRKFVEGAQEYLPRAYDPFYREDLLVDLDKLTLGDRARQLRLSTLEQNWVSATTGAYGGGFERGSLTQLAHWWALCGYNTETFHGINVTRPVGGMSGVIRKMLAESGATVVYKAPVTKVADTGSRVQVTAGGVVYDAAAVVVAVPANVWNTINFSSGLPAEFSRMSSQTVGVPTAKKVFIQVQGDIGRPLVNGKSGAPLDLVLAHADTSSQGSVLIGFSVNPNLDANSVSQVQSAISEVLPGTKVLSVKGHDWGKDAYAKGGWTFRRPGQLLGLLRAVRQPHGRLVFAGSDIATGWGGYVDGAIETGIRAAGLAADLTVRYASATS</sequence>
<keyword evidence="5" id="KW-0732">Signal</keyword>
<feature type="binding site" evidence="4">
    <location>
        <begin position="82"/>
        <end position="83"/>
    </location>
    <ligand>
        <name>FAD</name>
        <dbReference type="ChEBI" id="CHEBI:57692"/>
    </ligand>
</feature>
<dbReference type="PANTHER" id="PTHR43563">
    <property type="entry name" value="AMINE OXIDASE"/>
    <property type="match status" value="1"/>
</dbReference>
<dbReference type="GO" id="GO:0016491">
    <property type="term" value="F:oxidoreductase activity"/>
    <property type="evidence" value="ECO:0007669"/>
    <property type="project" value="UniProtKB-KW"/>
</dbReference>
<dbReference type="AlphaFoldDB" id="A0A6H9UXP0"/>
<accession>A0A6H9UXP0</accession>
<dbReference type="Proteomes" id="UP000442707">
    <property type="component" value="Unassembled WGS sequence"/>
</dbReference>
<feature type="signal peptide" evidence="5">
    <location>
        <begin position="1"/>
        <end position="42"/>
    </location>
</feature>
<dbReference type="EMBL" id="VZRB01000014">
    <property type="protein sequence ID" value="KAB1144802.1"/>
    <property type="molecule type" value="Genomic_DNA"/>
</dbReference>
<dbReference type="RefSeq" id="WP_150950708.1">
    <property type="nucleotide sequence ID" value="NZ_VZRB01000014.1"/>
</dbReference>
<dbReference type="InterPro" id="IPR036188">
    <property type="entry name" value="FAD/NAD-bd_sf"/>
</dbReference>
<feature type="chain" id="PRO_5026228692" evidence="5">
    <location>
        <begin position="43"/>
        <end position="484"/>
    </location>
</feature>
<evidence type="ECO:0000256" key="1">
    <source>
        <dbReference type="ARBA" id="ARBA00001974"/>
    </source>
</evidence>
<dbReference type="PROSITE" id="PS51318">
    <property type="entry name" value="TAT"/>
    <property type="match status" value="1"/>
</dbReference>
<proteinExistence type="inferred from homology"/>
<gene>
    <name evidence="7" type="ORF">F7R91_21475</name>
</gene>
<feature type="binding site" evidence="4">
    <location>
        <position position="376"/>
    </location>
    <ligand>
        <name>substrate</name>
    </ligand>
</feature>
<keyword evidence="8" id="KW-1185">Reference proteome</keyword>
<dbReference type="SUPFAM" id="SSF51905">
    <property type="entry name" value="FAD/NAD(P)-binding domain"/>
    <property type="match status" value="1"/>
</dbReference>